<feature type="compositionally biased region" description="Low complexity" evidence="2">
    <location>
        <begin position="253"/>
        <end position="267"/>
    </location>
</feature>
<name>A0AAU9RFC2_THLAR</name>
<feature type="region of interest" description="Disordered" evidence="2">
    <location>
        <begin position="250"/>
        <end position="270"/>
    </location>
</feature>
<gene>
    <name evidence="4" type="ORF">TAV2_LOCUS2117</name>
</gene>
<evidence type="ECO:0000256" key="2">
    <source>
        <dbReference type="SAM" id="MobiDB-lite"/>
    </source>
</evidence>
<keyword evidence="1" id="KW-0862">Zinc</keyword>
<evidence type="ECO:0000259" key="3">
    <source>
        <dbReference type="PROSITE" id="PS50089"/>
    </source>
</evidence>
<feature type="compositionally biased region" description="Basic and acidic residues" evidence="2">
    <location>
        <begin position="34"/>
        <end position="51"/>
    </location>
</feature>
<dbReference type="GO" id="GO:0008270">
    <property type="term" value="F:zinc ion binding"/>
    <property type="evidence" value="ECO:0007669"/>
    <property type="project" value="UniProtKB-KW"/>
</dbReference>
<keyword evidence="1" id="KW-0863">Zinc-finger</keyword>
<dbReference type="InterPro" id="IPR013083">
    <property type="entry name" value="Znf_RING/FYVE/PHD"/>
</dbReference>
<keyword evidence="1" id="KW-0479">Metal-binding</keyword>
<dbReference type="SUPFAM" id="SSF57850">
    <property type="entry name" value="RING/U-box"/>
    <property type="match status" value="1"/>
</dbReference>
<feature type="region of interest" description="Disordered" evidence="2">
    <location>
        <begin position="367"/>
        <end position="425"/>
    </location>
</feature>
<dbReference type="Proteomes" id="UP000836841">
    <property type="component" value="Chromosome 1"/>
</dbReference>
<feature type="region of interest" description="Disordered" evidence="2">
    <location>
        <begin position="136"/>
        <end position="193"/>
    </location>
</feature>
<dbReference type="InterPro" id="IPR001841">
    <property type="entry name" value="Znf_RING"/>
</dbReference>
<feature type="compositionally biased region" description="Polar residues" evidence="2">
    <location>
        <begin position="74"/>
        <end position="88"/>
    </location>
</feature>
<keyword evidence="5" id="KW-1185">Reference proteome</keyword>
<evidence type="ECO:0000313" key="5">
    <source>
        <dbReference type="Proteomes" id="UP000836841"/>
    </source>
</evidence>
<feature type="compositionally biased region" description="Low complexity" evidence="2">
    <location>
        <begin position="157"/>
        <end position="166"/>
    </location>
</feature>
<dbReference type="Gene3D" id="3.30.40.10">
    <property type="entry name" value="Zinc/RING finger domain, C3HC4 (zinc finger)"/>
    <property type="match status" value="1"/>
</dbReference>
<feature type="compositionally biased region" description="Polar residues" evidence="2">
    <location>
        <begin position="392"/>
        <end position="402"/>
    </location>
</feature>
<protein>
    <recommendedName>
        <fullName evidence="3">RING-type domain-containing protein</fullName>
    </recommendedName>
</protein>
<proteinExistence type="predicted"/>
<dbReference type="EMBL" id="OU466857">
    <property type="protein sequence ID" value="CAH2036789.1"/>
    <property type="molecule type" value="Genomic_DNA"/>
</dbReference>
<feature type="compositionally biased region" description="Low complexity" evidence="2">
    <location>
        <begin position="379"/>
        <end position="391"/>
    </location>
</feature>
<accession>A0AAU9RFC2</accession>
<dbReference type="PANTHER" id="PTHR31150:SF32">
    <property type="entry name" value="RING_U-BOX SUPERFAMILY PROTEIN"/>
    <property type="match status" value="1"/>
</dbReference>
<evidence type="ECO:0000256" key="1">
    <source>
        <dbReference type="PROSITE-ProRule" id="PRU00175"/>
    </source>
</evidence>
<feature type="region of interest" description="Disordered" evidence="2">
    <location>
        <begin position="12"/>
        <end position="88"/>
    </location>
</feature>
<feature type="compositionally biased region" description="Low complexity" evidence="2">
    <location>
        <begin position="137"/>
        <end position="150"/>
    </location>
</feature>
<dbReference type="PANTHER" id="PTHR31150">
    <property type="entry name" value="EXPRESSED PROTEIN"/>
    <property type="match status" value="1"/>
</dbReference>
<organism evidence="4 5">
    <name type="scientific">Thlaspi arvense</name>
    <name type="common">Field penny-cress</name>
    <dbReference type="NCBI Taxonomy" id="13288"/>
    <lineage>
        <taxon>Eukaryota</taxon>
        <taxon>Viridiplantae</taxon>
        <taxon>Streptophyta</taxon>
        <taxon>Embryophyta</taxon>
        <taxon>Tracheophyta</taxon>
        <taxon>Spermatophyta</taxon>
        <taxon>Magnoliopsida</taxon>
        <taxon>eudicotyledons</taxon>
        <taxon>Gunneridae</taxon>
        <taxon>Pentapetalae</taxon>
        <taxon>rosids</taxon>
        <taxon>malvids</taxon>
        <taxon>Brassicales</taxon>
        <taxon>Brassicaceae</taxon>
        <taxon>Thlaspideae</taxon>
        <taxon>Thlaspi</taxon>
    </lineage>
</organism>
<sequence length="425" mass="46111">MGSACCVAAKERNLPSGRGGDANHNPACSPPWSFRRDNRRRVADKIEDLPHHNKMSLPPSERGSFPGDLATPVSHKSANSEEMGTTSTIRAPSVSHVSISLAADESLASPVCVEVRSFLLAPIARVKNIVESPDIVSSALPKPSSSTSLACDLPSVHTHSLPPRSTPSRRSRGSLTDSKALGLKSPSDYSASEGRSSFVLSTCSNDTATVSHNGSSEGGWSMNAFYELMMAQSQRERWSFDSEYLGSGRRRLSGGSSSSSRFSSSPSVGQQICGSCSKLLTERRTARFDLQVAAVLACGHVYHAECLESMTSETEKYDPLCPICTVGEKQVAKISRKALKAKNYRRCRSRVIDSYVPSECEEEKIGKREGKDVKMDPPSSSTRGSTSKSYTKWNFGSISSKWSKPLGRDSTSKKSFLSRHLISKR</sequence>
<reference evidence="4 5" key="1">
    <citation type="submission" date="2022-03" db="EMBL/GenBank/DDBJ databases">
        <authorList>
            <person name="Nunn A."/>
            <person name="Chopra R."/>
            <person name="Nunn A."/>
            <person name="Contreras Garrido A."/>
        </authorList>
    </citation>
    <scope>NUCLEOTIDE SEQUENCE [LARGE SCALE GENOMIC DNA]</scope>
</reference>
<dbReference type="SMART" id="SM00184">
    <property type="entry name" value="RING"/>
    <property type="match status" value="1"/>
</dbReference>
<dbReference type="AlphaFoldDB" id="A0AAU9RFC2"/>
<feature type="domain" description="RING-type" evidence="3">
    <location>
        <begin position="273"/>
        <end position="325"/>
    </location>
</feature>
<dbReference type="PROSITE" id="PS50089">
    <property type="entry name" value="ZF_RING_2"/>
    <property type="match status" value="1"/>
</dbReference>
<evidence type="ECO:0000313" key="4">
    <source>
        <dbReference type="EMBL" id="CAH2036789.1"/>
    </source>
</evidence>